<keyword evidence="5" id="KW-0597">Phosphoprotein</keyword>
<feature type="compositionally biased region" description="Low complexity" evidence="11">
    <location>
        <begin position="26"/>
        <end position="46"/>
    </location>
</feature>
<dbReference type="GO" id="GO:0005886">
    <property type="term" value="C:plasma membrane"/>
    <property type="evidence" value="ECO:0007669"/>
    <property type="project" value="UniProtKB-SubCell"/>
</dbReference>
<feature type="transmembrane region" description="Helical" evidence="12">
    <location>
        <begin position="60"/>
        <end position="83"/>
    </location>
</feature>
<dbReference type="Gene3D" id="6.10.340.10">
    <property type="match status" value="1"/>
</dbReference>
<dbReference type="SUPFAM" id="SSF47384">
    <property type="entry name" value="Homodimeric domain of signal transducing histidine kinase"/>
    <property type="match status" value="1"/>
</dbReference>
<evidence type="ECO:0000256" key="11">
    <source>
        <dbReference type="SAM" id="MobiDB-lite"/>
    </source>
</evidence>
<dbReference type="PROSITE" id="PS50109">
    <property type="entry name" value="HIS_KIN"/>
    <property type="match status" value="1"/>
</dbReference>
<dbReference type="Pfam" id="PF00672">
    <property type="entry name" value="HAMP"/>
    <property type="match status" value="1"/>
</dbReference>
<dbReference type="SUPFAM" id="SSF103190">
    <property type="entry name" value="Sensory domain-like"/>
    <property type="match status" value="1"/>
</dbReference>
<sequence length="663" mass="70881">MAATHAPRAAAPAAPGAAVPAAPALTAPAAPASSTGDAPRPAATRPWPRPAHRLSVRVQLVLFAVLLVFVAGGGSALAGWQIVESLIRQASTDRLNVASATFGSLYAQRIADAEIVTRQLSEKQQLAQRITQRNGDLLTQLIEPVQTLRPSYSVVVTDRQLNVLAKVIPPGRVDPGPTLVDVPGAAEALESVETSVALIRRADCQMVIAASVPVKNAGGNVLGLMHVRFPLDEEFVKQVKTDTGLDLSLYCGDTLVATTLAGQQLGARAEPDAVQRVLGETLEWERNLRLGDQTYRTRYVPLTDVQGQPAGMYGVSIPVQTLRDARNAILRYFLPVMACIAALAMTIGYLGAALLTQPLRRLAAAAGRIGGGDLESPVAVERDDEVGQLAQRMEEMRRSLFQTYTQLRQLNQLKDEYLFSVAHEVRTPLSSLVASVEILATDYDAMDPVELRATVQRIERSAVRLHTLVENVLDAGSIRAGRFSIHPGPMQLTDAVDGALAAIQPLLDEKKQRVELSIPTSLPPVQGDERRVIQVLSNLLSNAAKYGPTEDTIRIGAVVHGDHLRVLVLDHGPGIPLPEQGELFERYFRSSSSSRTSPGTGLGLAISKAIVEAHGGSMALESEPGSGTTVWFTLPLAARATHLTSNRHNGRSMPAVSLAEVSG</sequence>
<dbReference type="SUPFAM" id="SSF158472">
    <property type="entry name" value="HAMP domain-like"/>
    <property type="match status" value="1"/>
</dbReference>
<dbReference type="Gene3D" id="3.30.450.20">
    <property type="entry name" value="PAS domain"/>
    <property type="match status" value="1"/>
</dbReference>
<evidence type="ECO:0000256" key="12">
    <source>
        <dbReference type="SAM" id="Phobius"/>
    </source>
</evidence>
<dbReference type="GO" id="GO:0000155">
    <property type="term" value="F:phosphorelay sensor kinase activity"/>
    <property type="evidence" value="ECO:0007669"/>
    <property type="project" value="InterPro"/>
</dbReference>
<dbReference type="EMBL" id="CADCTC010000183">
    <property type="protein sequence ID" value="CAA9273400.1"/>
    <property type="molecule type" value="Genomic_DNA"/>
</dbReference>
<dbReference type="InterPro" id="IPR003661">
    <property type="entry name" value="HisK_dim/P_dom"/>
</dbReference>
<dbReference type="FunFam" id="3.30.565.10:FF:000006">
    <property type="entry name" value="Sensor histidine kinase WalK"/>
    <property type="match status" value="1"/>
</dbReference>
<evidence type="ECO:0000256" key="6">
    <source>
        <dbReference type="ARBA" id="ARBA00022679"/>
    </source>
</evidence>
<keyword evidence="9 12" id="KW-1133">Transmembrane helix</keyword>
<comment type="subcellular location">
    <subcellularLocation>
        <location evidence="2">Cell membrane</location>
        <topology evidence="2">Multi-pass membrane protein</topology>
    </subcellularLocation>
</comment>
<evidence type="ECO:0000256" key="4">
    <source>
        <dbReference type="ARBA" id="ARBA00022475"/>
    </source>
</evidence>
<evidence type="ECO:0000256" key="8">
    <source>
        <dbReference type="ARBA" id="ARBA00022777"/>
    </source>
</evidence>
<dbReference type="InterPro" id="IPR036097">
    <property type="entry name" value="HisK_dim/P_sf"/>
</dbReference>
<keyword evidence="12" id="KW-0472">Membrane</keyword>
<dbReference type="Gene3D" id="3.30.565.10">
    <property type="entry name" value="Histidine kinase-like ATPase, C-terminal domain"/>
    <property type="match status" value="1"/>
</dbReference>
<feature type="region of interest" description="Disordered" evidence="11">
    <location>
        <begin position="26"/>
        <end position="47"/>
    </location>
</feature>
<dbReference type="CDD" id="cd06225">
    <property type="entry name" value="HAMP"/>
    <property type="match status" value="1"/>
</dbReference>
<feature type="domain" description="HAMP" evidence="14">
    <location>
        <begin position="353"/>
        <end position="405"/>
    </location>
</feature>
<evidence type="ECO:0000256" key="9">
    <source>
        <dbReference type="ARBA" id="ARBA00022989"/>
    </source>
</evidence>
<dbReference type="SMART" id="SM00387">
    <property type="entry name" value="HATPase_c"/>
    <property type="match status" value="1"/>
</dbReference>
<protein>
    <recommendedName>
        <fullName evidence="3">histidine kinase</fullName>
        <ecNumber evidence="3">2.7.13.3</ecNumber>
    </recommendedName>
</protein>
<dbReference type="InterPro" id="IPR005467">
    <property type="entry name" value="His_kinase_dom"/>
</dbReference>
<keyword evidence="8" id="KW-0418">Kinase</keyword>
<dbReference type="Gene3D" id="1.10.287.130">
    <property type="match status" value="1"/>
</dbReference>
<evidence type="ECO:0000256" key="7">
    <source>
        <dbReference type="ARBA" id="ARBA00022692"/>
    </source>
</evidence>
<dbReference type="InterPro" id="IPR029150">
    <property type="entry name" value="dCache_3"/>
</dbReference>
<dbReference type="Pfam" id="PF00512">
    <property type="entry name" value="HisKA"/>
    <property type="match status" value="1"/>
</dbReference>
<feature type="transmembrane region" description="Helical" evidence="12">
    <location>
        <begin position="332"/>
        <end position="355"/>
    </location>
</feature>
<evidence type="ECO:0000313" key="15">
    <source>
        <dbReference type="EMBL" id="CAA9273400.1"/>
    </source>
</evidence>
<dbReference type="InterPro" id="IPR003660">
    <property type="entry name" value="HAMP_dom"/>
</dbReference>
<dbReference type="PANTHER" id="PTHR43711:SF1">
    <property type="entry name" value="HISTIDINE KINASE 1"/>
    <property type="match status" value="1"/>
</dbReference>
<dbReference type="SUPFAM" id="SSF55874">
    <property type="entry name" value="ATPase domain of HSP90 chaperone/DNA topoisomerase II/histidine kinase"/>
    <property type="match status" value="1"/>
</dbReference>
<accession>A0A6J4J8Q3</accession>
<dbReference type="Pfam" id="PF02518">
    <property type="entry name" value="HATPase_c"/>
    <property type="match status" value="1"/>
</dbReference>
<dbReference type="AlphaFoldDB" id="A0A6J4J8Q3"/>
<evidence type="ECO:0000259" key="14">
    <source>
        <dbReference type="PROSITE" id="PS50885"/>
    </source>
</evidence>
<dbReference type="PRINTS" id="PR00344">
    <property type="entry name" value="BCTRLSENSOR"/>
</dbReference>
<keyword evidence="6" id="KW-0808">Transferase</keyword>
<proteinExistence type="predicted"/>
<dbReference type="PANTHER" id="PTHR43711">
    <property type="entry name" value="TWO-COMPONENT HISTIDINE KINASE"/>
    <property type="match status" value="1"/>
</dbReference>
<keyword evidence="7 12" id="KW-0812">Transmembrane</keyword>
<dbReference type="InterPro" id="IPR050736">
    <property type="entry name" value="Sensor_HK_Regulatory"/>
</dbReference>
<evidence type="ECO:0000256" key="10">
    <source>
        <dbReference type="ARBA" id="ARBA00023012"/>
    </source>
</evidence>
<evidence type="ECO:0000256" key="3">
    <source>
        <dbReference type="ARBA" id="ARBA00012438"/>
    </source>
</evidence>
<name>A0A6J4J8Q3_9CHLR</name>
<evidence type="ECO:0000256" key="2">
    <source>
        <dbReference type="ARBA" id="ARBA00004651"/>
    </source>
</evidence>
<dbReference type="CDD" id="cd00082">
    <property type="entry name" value="HisKA"/>
    <property type="match status" value="1"/>
</dbReference>
<dbReference type="CDD" id="cd00075">
    <property type="entry name" value="HATPase"/>
    <property type="match status" value="1"/>
</dbReference>
<feature type="domain" description="Histidine kinase" evidence="13">
    <location>
        <begin position="420"/>
        <end position="638"/>
    </location>
</feature>
<dbReference type="InterPro" id="IPR004358">
    <property type="entry name" value="Sig_transdc_His_kin-like_C"/>
</dbReference>
<reference evidence="15" key="1">
    <citation type="submission" date="2020-02" db="EMBL/GenBank/DDBJ databases">
        <authorList>
            <person name="Meier V. D."/>
        </authorList>
    </citation>
    <scope>NUCLEOTIDE SEQUENCE</scope>
    <source>
        <strain evidence="15">AVDCRST_MAG77</strain>
    </source>
</reference>
<dbReference type="SMART" id="SM00388">
    <property type="entry name" value="HisKA"/>
    <property type="match status" value="1"/>
</dbReference>
<dbReference type="EC" id="2.7.13.3" evidence="3"/>
<dbReference type="PROSITE" id="PS50885">
    <property type="entry name" value="HAMP"/>
    <property type="match status" value="1"/>
</dbReference>
<gene>
    <name evidence="15" type="ORF">AVDCRST_MAG77-3380</name>
</gene>
<dbReference type="InterPro" id="IPR029151">
    <property type="entry name" value="Sensor-like_sf"/>
</dbReference>
<evidence type="ECO:0000256" key="1">
    <source>
        <dbReference type="ARBA" id="ARBA00000085"/>
    </source>
</evidence>
<keyword evidence="4" id="KW-1003">Cell membrane</keyword>
<organism evidence="15">
    <name type="scientific">uncultured Chloroflexota bacterium</name>
    <dbReference type="NCBI Taxonomy" id="166587"/>
    <lineage>
        <taxon>Bacteria</taxon>
        <taxon>Bacillati</taxon>
        <taxon>Chloroflexota</taxon>
        <taxon>environmental samples</taxon>
    </lineage>
</organism>
<keyword evidence="10" id="KW-0902">Two-component regulatory system</keyword>
<dbReference type="InterPro" id="IPR036890">
    <property type="entry name" value="HATPase_C_sf"/>
</dbReference>
<comment type="catalytic activity">
    <reaction evidence="1">
        <text>ATP + protein L-histidine = ADP + protein N-phospho-L-histidine.</text>
        <dbReference type="EC" id="2.7.13.3"/>
    </reaction>
</comment>
<evidence type="ECO:0000256" key="5">
    <source>
        <dbReference type="ARBA" id="ARBA00022553"/>
    </source>
</evidence>
<dbReference type="InterPro" id="IPR003594">
    <property type="entry name" value="HATPase_dom"/>
</dbReference>
<evidence type="ECO:0000259" key="13">
    <source>
        <dbReference type="PROSITE" id="PS50109"/>
    </source>
</evidence>
<dbReference type="SMART" id="SM00304">
    <property type="entry name" value="HAMP"/>
    <property type="match status" value="1"/>
</dbReference>
<dbReference type="Pfam" id="PF14827">
    <property type="entry name" value="dCache_3"/>
    <property type="match status" value="1"/>
</dbReference>